<dbReference type="PANTHER" id="PTHR11108">
    <property type="entry name" value="FERROCHELATASE"/>
    <property type="match status" value="1"/>
</dbReference>
<keyword evidence="4 9" id="KW-0408">Iron</keyword>
<keyword evidence="5 9" id="KW-0350">Heme biosynthesis</keyword>
<name>A0A2V1H5R0_9GAMM</name>
<feature type="binding site" evidence="9">
    <location>
        <position position="293"/>
    </location>
    <ligand>
        <name>Fe(2+)</name>
        <dbReference type="ChEBI" id="CHEBI:29033"/>
    </ligand>
</feature>
<evidence type="ECO:0000256" key="10">
    <source>
        <dbReference type="RuleBase" id="RU004185"/>
    </source>
</evidence>
<reference evidence="11 12" key="1">
    <citation type="submission" date="2018-04" db="EMBL/GenBank/DDBJ databases">
        <title>Thalassorhabdus spongiae gen. nov., sp. nov., isolated from a marine sponge in South-West Iceland.</title>
        <authorList>
            <person name="Knobloch S."/>
            <person name="Daussin A."/>
            <person name="Johannsson R."/>
            <person name="Marteinsson V.T."/>
        </authorList>
    </citation>
    <scope>NUCLEOTIDE SEQUENCE [LARGE SCALE GENOMIC DNA]</scope>
    <source>
        <strain evidence="11 12">Hp12</strain>
    </source>
</reference>
<dbReference type="Pfam" id="PF00762">
    <property type="entry name" value="Ferrochelatase"/>
    <property type="match status" value="1"/>
</dbReference>
<feature type="binding site" evidence="9">
    <location>
        <position position="212"/>
    </location>
    <ligand>
        <name>Fe(2+)</name>
        <dbReference type="ChEBI" id="CHEBI:29033"/>
    </ligand>
</feature>
<comment type="similarity">
    <text evidence="1 9 10">Belongs to the ferrochelatase family.</text>
</comment>
<dbReference type="UniPathway" id="UPA00252">
    <property type="reaction ID" value="UER00325"/>
</dbReference>
<evidence type="ECO:0000256" key="6">
    <source>
        <dbReference type="ARBA" id="ARBA00023239"/>
    </source>
</evidence>
<keyword evidence="2 9" id="KW-0963">Cytoplasm</keyword>
<dbReference type="GO" id="GO:0046872">
    <property type="term" value="F:metal ion binding"/>
    <property type="evidence" value="ECO:0007669"/>
    <property type="project" value="UniProtKB-KW"/>
</dbReference>
<dbReference type="EC" id="4.98.1.1" evidence="9"/>
<dbReference type="AlphaFoldDB" id="A0A2V1H5R0"/>
<comment type="catalytic activity">
    <reaction evidence="8">
        <text>Fe-coproporphyrin III + 2 H(+) = coproporphyrin III + Fe(2+)</text>
        <dbReference type="Rhea" id="RHEA:49572"/>
        <dbReference type="ChEBI" id="CHEBI:15378"/>
        <dbReference type="ChEBI" id="CHEBI:29033"/>
        <dbReference type="ChEBI" id="CHEBI:68438"/>
        <dbReference type="ChEBI" id="CHEBI:131725"/>
        <dbReference type="EC" id="4.99.1.9"/>
    </reaction>
    <physiologicalReaction direction="right-to-left" evidence="8">
        <dbReference type="Rhea" id="RHEA:49574"/>
    </physiologicalReaction>
</comment>
<dbReference type="GO" id="GO:0004325">
    <property type="term" value="F:ferrochelatase activity"/>
    <property type="evidence" value="ECO:0007669"/>
    <property type="project" value="UniProtKB-UniRule"/>
</dbReference>
<keyword evidence="7 9" id="KW-0627">Porphyrin biosynthesis</keyword>
<dbReference type="OrthoDB" id="9809741at2"/>
<dbReference type="SUPFAM" id="SSF53800">
    <property type="entry name" value="Chelatase"/>
    <property type="match status" value="1"/>
</dbReference>
<dbReference type="NCBIfam" id="TIGR00109">
    <property type="entry name" value="hemH"/>
    <property type="match status" value="1"/>
</dbReference>
<dbReference type="RefSeq" id="WP_116685350.1">
    <property type="nucleotide sequence ID" value="NZ_CAWNYD010000001.1"/>
</dbReference>
<keyword evidence="12" id="KW-1185">Reference proteome</keyword>
<dbReference type="Gene3D" id="3.40.50.1400">
    <property type="match status" value="2"/>
</dbReference>
<dbReference type="InterPro" id="IPR033644">
    <property type="entry name" value="Ferrochelatase_C"/>
</dbReference>
<comment type="subcellular location">
    <subcellularLocation>
        <location evidence="9">Cytoplasm</location>
    </subcellularLocation>
</comment>
<dbReference type="InterPro" id="IPR033659">
    <property type="entry name" value="Ferrochelatase_N"/>
</dbReference>
<comment type="pathway">
    <text evidence="9">Porphyrin-containing compound metabolism; protoheme biosynthesis; protoheme from protoporphyrin-IX: step 1/1.</text>
</comment>
<dbReference type="GO" id="GO:0005737">
    <property type="term" value="C:cytoplasm"/>
    <property type="evidence" value="ECO:0007669"/>
    <property type="project" value="UniProtKB-SubCell"/>
</dbReference>
<keyword evidence="3 9" id="KW-0479">Metal-binding</keyword>
<dbReference type="EMBL" id="QDDL01000001">
    <property type="protein sequence ID" value="PVZ71762.1"/>
    <property type="molecule type" value="Genomic_DNA"/>
</dbReference>
<dbReference type="InterPro" id="IPR001015">
    <property type="entry name" value="Ferrochelatase"/>
</dbReference>
<sequence length="339" mass="38315">MQFTGQTEYDHENSSLKKGVLLCNLGTPDAPTPKALRTYLRQFLSDYRVIGIPKLLWWVILNLVILPFRPKSSAKLYQQVWTDQGSPLLVTAKAQQKKLQQRFDQQFGEGQVPVALGMRYGNPSIESAIQQLTDQNVRDIVVLPLYPQYCAATAGSTWDALADTLKKYRWVPSVRFINGYHTTDGYLTALAASIQQQIDKTGMPDKIILSFHGTPESYLKQGDPYHCFCHQTTRLVTERLGLEKDQVMTTFQSRFGKAAWLQPYTDKTLQALPEQGVKNILIACPGFSADCLETIEEIDAEGRETFMHAGGEQFHYIPALNDRDDHIDGLYDLVTKNFS</sequence>
<proteinExistence type="inferred from homology"/>
<dbReference type="FunFam" id="3.40.50.1400:FF:000002">
    <property type="entry name" value="Ferrochelatase"/>
    <property type="match status" value="1"/>
</dbReference>
<dbReference type="Proteomes" id="UP000244906">
    <property type="component" value="Unassembled WGS sequence"/>
</dbReference>
<evidence type="ECO:0000256" key="4">
    <source>
        <dbReference type="ARBA" id="ARBA00023004"/>
    </source>
</evidence>
<evidence type="ECO:0000256" key="8">
    <source>
        <dbReference type="ARBA" id="ARBA00024536"/>
    </source>
</evidence>
<organism evidence="11 12">
    <name type="scientific">Pelagibaculum spongiae</name>
    <dbReference type="NCBI Taxonomy" id="2080658"/>
    <lineage>
        <taxon>Bacteria</taxon>
        <taxon>Pseudomonadati</taxon>
        <taxon>Pseudomonadota</taxon>
        <taxon>Gammaproteobacteria</taxon>
        <taxon>Oceanospirillales</taxon>
        <taxon>Pelagibaculum</taxon>
    </lineage>
</organism>
<evidence type="ECO:0000256" key="1">
    <source>
        <dbReference type="ARBA" id="ARBA00007718"/>
    </source>
</evidence>
<gene>
    <name evidence="9" type="primary">hemH</name>
    <name evidence="11" type="ORF">DC094_01675</name>
</gene>
<evidence type="ECO:0000256" key="2">
    <source>
        <dbReference type="ARBA" id="ARBA00022490"/>
    </source>
</evidence>
<keyword evidence="6 9" id="KW-0456">Lyase</keyword>
<evidence type="ECO:0000256" key="7">
    <source>
        <dbReference type="ARBA" id="ARBA00023244"/>
    </source>
</evidence>
<protein>
    <recommendedName>
        <fullName evidence="9">Ferrochelatase</fullName>
        <ecNumber evidence="9">4.98.1.1</ecNumber>
    </recommendedName>
    <alternativeName>
        <fullName evidence="9">Heme synthase</fullName>
    </alternativeName>
    <alternativeName>
        <fullName evidence="9">Protoheme ferro-lyase</fullName>
    </alternativeName>
</protein>
<evidence type="ECO:0000256" key="3">
    <source>
        <dbReference type="ARBA" id="ARBA00022723"/>
    </source>
</evidence>
<evidence type="ECO:0000256" key="5">
    <source>
        <dbReference type="ARBA" id="ARBA00023133"/>
    </source>
</evidence>
<dbReference type="CDD" id="cd03411">
    <property type="entry name" value="Ferrochelatase_N"/>
    <property type="match status" value="1"/>
</dbReference>
<comment type="function">
    <text evidence="9">Catalyzes the ferrous insertion into protoporphyrin IX.</text>
</comment>
<dbReference type="GO" id="GO:0006783">
    <property type="term" value="P:heme biosynthetic process"/>
    <property type="evidence" value="ECO:0007669"/>
    <property type="project" value="UniProtKB-UniRule"/>
</dbReference>
<accession>A0A2V1H5R0</accession>
<evidence type="ECO:0000313" key="11">
    <source>
        <dbReference type="EMBL" id="PVZ71762.1"/>
    </source>
</evidence>
<evidence type="ECO:0000313" key="12">
    <source>
        <dbReference type="Proteomes" id="UP000244906"/>
    </source>
</evidence>
<evidence type="ECO:0000256" key="9">
    <source>
        <dbReference type="HAMAP-Rule" id="MF_00323"/>
    </source>
</evidence>
<dbReference type="CDD" id="cd00419">
    <property type="entry name" value="Ferrochelatase_C"/>
    <property type="match status" value="1"/>
</dbReference>
<dbReference type="PANTHER" id="PTHR11108:SF1">
    <property type="entry name" value="FERROCHELATASE, MITOCHONDRIAL"/>
    <property type="match status" value="1"/>
</dbReference>
<comment type="catalytic activity">
    <reaction evidence="9">
        <text>heme b + 2 H(+) = protoporphyrin IX + Fe(2+)</text>
        <dbReference type="Rhea" id="RHEA:22584"/>
        <dbReference type="ChEBI" id="CHEBI:15378"/>
        <dbReference type="ChEBI" id="CHEBI:29033"/>
        <dbReference type="ChEBI" id="CHEBI:57306"/>
        <dbReference type="ChEBI" id="CHEBI:60344"/>
        <dbReference type="EC" id="4.98.1.1"/>
    </reaction>
</comment>
<comment type="caution">
    <text evidence="11">The sequence shown here is derived from an EMBL/GenBank/DDBJ whole genome shotgun (WGS) entry which is preliminary data.</text>
</comment>
<dbReference type="HAMAP" id="MF_00323">
    <property type="entry name" value="Ferrochelatase"/>
    <property type="match status" value="1"/>
</dbReference>